<sequence length="409" mass="47572">MNAVSSSELLKNAVHQDALMSRQGLLQRMFSFWFNGFVYNQIWEDPKVDLEALALTPESRVLTIASGGCNILNYLKVQPAQIIAVDLNQYHMYLTRLKLAALTHLPDHAAFFDFFAHADKAHNIENYDRYIKPHLDENTRHFWESGAWIGQRRIGYFGKNLYRYARFGYFVRFLHFIARLAKSDTKKLLQAKTLAEQEAIFQQEIAPFFEHWFVKMVGNLSFSVFSLGIPPQQYRYMKEESGGNLIHLYRQRAKRLFCQFPIQNNYFAWQALSLHYDTENGQALPDYLKAEHYDVLKANVNRVDTHITSLIDFLRNQPSHSLDRFVLLDSQDWMPPAVITALWQEIARVGKPGTRIIFRTASPESPIETALPPALREKFVYEQANSARLFEQDRSAIYGGFHVYHKANH</sequence>
<dbReference type="EMBL" id="MSLT01000012">
    <property type="protein sequence ID" value="OUD14438.1"/>
    <property type="molecule type" value="Genomic_DNA"/>
</dbReference>
<dbReference type="Proteomes" id="UP000194798">
    <property type="component" value="Unassembled WGS sequence"/>
</dbReference>
<evidence type="ECO:0000313" key="2">
    <source>
        <dbReference type="Proteomes" id="UP000194798"/>
    </source>
</evidence>
<dbReference type="OrthoDB" id="1522784at2"/>
<name>A0A251X8P5_9GAMM</name>
<dbReference type="RefSeq" id="WP_086488219.1">
    <property type="nucleotide sequence ID" value="NZ_MSLT01000012.1"/>
</dbReference>
<dbReference type="SUPFAM" id="SSF53335">
    <property type="entry name" value="S-adenosyl-L-methionine-dependent methyltransferases"/>
    <property type="match status" value="1"/>
</dbReference>
<accession>A0A251X8P5</accession>
<dbReference type="PANTHER" id="PTHR47473:SF1">
    <property type="entry name" value="METHYLTRANSFERASE DOMAIN-CONTAINING PROTEIN"/>
    <property type="match status" value="1"/>
</dbReference>
<dbReference type="Pfam" id="PF11899">
    <property type="entry name" value="DUF3419"/>
    <property type="match status" value="1"/>
</dbReference>
<organism evidence="1 2">
    <name type="scientific">Thioflexithrix psekupsensis</name>
    <dbReference type="NCBI Taxonomy" id="1570016"/>
    <lineage>
        <taxon>Bacteria</taxon>
        <taxon>Pseudomonadati</taxon>
        <taxon>Pseudomonadota</taxon>
        <taxon>Gammaproteobacteria</taxon>
        <taxon>Thiotrichales</taxon>
        <taxon>Thioflexithrix</taxon>
    </lineage>
</organism>
<dbReference type="AlphaFoldDB" id="A0A251X8P5"/>
<dbReference type="GO" id="GO:0016740">
    <property type="term" value="F:transferase activity"/>
    <property type="evidence" value="ECO:0007669"/>
    <property type="project" value="UniProtKB-KW"/>
</dbReference>
<protein>
    <submittedName>
        <fullName evidence="1">S-adenosylmethionine--diacylglycerol 3-amino-3-carboxypropyl transferase</fullName>
    </submittedName>
</protein>
<keyword evidence="1" id="KW-0808">Transferase</keyword>
<proteinExistence type="predicted"/>
<dbReference type="PANTHER" id="PTHR47473">
    <property type="entry name" value="BTA1P"/>
    <property type="match status" value="1"/>
</dbReference>
<evidence type="ECO:0000313" key="1">
    <source>
        <dbReference type="EMBL" id="OUD14438.1"/>
    </source>
</evidence>
<reference evidence="1 2" key="1">
    <citation type="submission" date="2016-12" db="EMBL/GenBank/DDBJ databases">
        <title>Thioflexothrix psekupsii D3 genome sequencing and assembly.</title>
        <authorList>
            <person name="Fomenkov A."/>
            <person name="Vincze T."/>
            <person name="Grabovich M."/>
            <person name="Anton B.P."/>
            <person name="Dubinina G."/>
            <person name="Orlova M."/>
            <person name="Belousova E."/>
            <person name="Roberts R.J."/>
        </authorList>
    </citation>
    <scope>NUCLEOTIDE SEQUENCE [LARGE SCALE GENOMIC DNA]</scope>
    <source>
        <strain evidence="1">D3</strain>
    </source>
</reference>
<gene>
    <name evidence="1" type="ORF">TPSD3_09020</name>
</gene>
<dbReference type="InterPro" id="IPR021829">
    <property type="entry name" value="DUF3419"/>
</dbReference>
<comment type="caution">
    <text evidence="1">The sequence shown here is derived from an EMBL/GenBank/DDBJ whole genome shotgun (WGS) entry which is preliminary data.</text>
</comment>
<keyword evidence="2" id="KW-1185">Reference proteome</keyword>
<dbReference type="InterPro" id="IPR029063">
    <property type="entry name" value="SAM-dependent_MTases_sf"/>
</dbReference>